<comment type="caution">
    <text evidence="2">The sequence shown here is derived from an EMBL/GenBank/DDBJ whole genome shotgun (WGS) entry which is preliminary data.</text>
</comment>
<reference evidence="2 3" key="1">
    <citation type="submission" date="2020-04" db="EMBL/GenBank/DDBJ databases">
        <title>The first description of lens atrophy caused by putative novel Shewanella sp. that is a new emerging pathogen for cultured rainbow trout?</title>
        <authorList>
            <person name="Saticioglu I.B."/>
            <person name="Duman M."/>
            <person name="Altun S."/>
        </authorList>
    </citation>
    <scope>NUCLEOTIDE SEQUENCE [LARGE SCALE GENOMIC DNA]</scope>
    <source>
        <strain evidence="2 3">S-1</strain>
    </source>
</reference>
<keyword evidence="3" id="KW-1185">Reference proteome</keyword>
<dbReference type="Pfam" id="PF20285">
    <property type="entry name" value="CTD9"/>
    <property type="match status" value="1"/>
</dbReference>
<dbReference type="RefSeq" id="WP_168826694.1">
    <property type="nucleotide sequence ID" value="NZ_JABAEB010000011.1"/>
</dbReference>
<proteinExistence type="predicted"/>
<name>A0ABX1KSJ6_9GAMM</name>
<dbReference type="EMBL" id="JABAEB010000011">
    <property type="protein sequence ID" value="NLQ24584.1"/>
    <property type="molecule type" value="Genomic_DNA"/>
</dbReference>
<accession>A0ABX1KSJ6</accession>
<dbReference type="Proteomes" id="UP000527352">
    <property type="component" value="Unassembled WGS sequence"/>
</dbReference>
<dbReference type="InterPro" id="IPR046911">
    <property type="entry name" value="ABC-3C_CTD9"/>
</dbReference>
<gene>
    <name evidence="2" type="ORF">HGO26_17075</name>
</gene>
<evidence type="ECO:0000313" key="3">
    <source>
        <dbReference type="Proteomes" id="UP000527352"/>
    </source>
</evidence>
<feature type="domain" description="ABC-three component systems C-terminal" evidence="1">
    <location>
        <begin position="66"/>
        <end position="178"/>
    </location>
</feature>
<evidence type="ECO:0000259" key="1">
    <source>
        <dbReference type="Pfam" id="PF20285"/>
    </source>
</evidence>
<organism evidence="2 3">
    <name type="scientific">Shewanella oncorhynchi</name>
    <dbReference type="NCBI Taxonomy" id="2726434"/>
    <lineage>
        <taxon>Bacteria</taxon>
        <taxon>Pseudomonadati</taxon>
        <taxon>Pseudomonadota</taxon>
        <taxon>Gammaproteobacteria</taxon>
        <taxon>Alteromonadales</taxon>
        <taxon>Shewanellaceae</taxon>
        <taxon>Shewanella</taxon>
    </lineage>
</organism>
<evidence type="ECO:0000313" key="2">
    <source>
        <dbReference type="EMBL" id="NLQ24584.1"/>
    </source>
</evidence>
<sequence>MFSWLRNITAGGDVIGRDKITNILPAPTQMDLLSKMYVEEKSNQQVTYVIIDELTHYSNEKYDIRDLTEKLEDAGFGYLIDVGEELKEEVSKLIIRNQHYKSAQKIITYLLAEVESIFNANIKNKLLDVREEAALKLLFRTHLEKEIQAHLGDNVLEIFNRQINGMVYFLTGNCHLEWK</sequence>
<protein>
    <recommendedName>
        <fullName evidence="1">ABC-three component systems C-terminal domain-containing protein</fullName>
    </recommendedName>
</protein>